<dbReference type="AlphaFoldDB" id="A0A2C6L537"/>
<dbReference type="GeneID" id="94426965"/>
<dbReference type="Proteomes" id="UP000221165">
    <property type="component" value="Unassembled WGS sequence"/>
</dbReference>
<feature type="domain" description="Prokaryotic-type class I peptide chain release factors" evidence="1">
    <location>
        <begin position="140"/>
        <end position="242"/>
    </location>
</feature>
<dbReference type="PANTHER" id="PTHR11075">
    <property type="entry name" value="PEPTIDE CHAIN RELEASE FACTOR"/>
    <property type="match status" value="1"/>
</dbReference>
<name>A0A2C6L537_9APIC</name>
<dbReference type="Gene3D" id="3.30.160.20">
    <property type="match status" value="1"/>
</dbReference>
<dbReference type="SUPFAM" id="SSF110916">
    <property type="entry name" value="Peptidyl-tRNA hydrolase domain-like"/>
    <property type="match status" value="1"/>
</dbReference>
<evidence type="ECO:0000313" key="2">
    <source>
        <dbReference type="EMBL" id="PHJ22596.1"/>
    </source>
</evidence>
<dbReference type="PANTHER" id="PTHR11075:SF54">
    <property type="entry name" value="LARGE RIBOSOMAL SUBUNIT PROTEIN ML62"/>
    <property type="match status" value="1"/>
</dbReference>
<dbReference type="GO" id="GO:0004045">
    <property type="term" value="F:peptidyl-tRNA hydrolase activity"/>
    <property type="evidence" value="ECO:0007669"/>
    <property type="project" value="TreeGrafter"/>
</dbReference>
<dbReference type="InterPro" id="IPR000352">
    <property type="entry name" value="Pep_chain_release_fac_I"/>
</dbReference>
<sequence length="280" mass="31833">MMHLLSRFLKIREFAGLHCCPRYQCLSRLERQNCLERVGDFAKIEAARWEQDTAPLPFRSLTAFSGVLPSDRPEEGSCSGWGGRGVHTATSLRLLCVHRRLVFTWSVADKEQRAHHNGEGRPSCSAGDKGAEKKASARNELPWSAITFRYCRSSKPGGSSVNKRETKTVLQVPLRALGCVVGDELLRVLCKEWRHLINKSGELVLHSDRYSSQLENKKDCIKRLDAILTELKQRPVAGKGKDPGEFKSEAAQHKYKARLLGTKRRDQYNRRCLQVHQRRL</sequence>
<dbReference type="EMBL" id="MIGC01001607">
    <property type="protein sequence ID" value="PHJ22596.1"/>
    <property type="molecule type" value="Genomic_DNA"/>
</dbReference>
<dbReference type="RefSeq" id="XP_067924273.1">
    <property type="nucleotide sequence ID" value="XM_068063754.1"/>
</dbReference>
<evidence type="ECO:0000313" key="3">
    <source>
        <dbReference type="Proteomes" id="UP000221165"/>
    </source>
</evidence>
<comment type="caution">
    <text evidence="2">The sequence shown here is derived from an EMBL/GenBank/DDBJ whole genome shotgun (WGS) entry which is preliminary data.</text>
</comment>
<dbReference type="OrthoDB" id="270639at2759"/>
<organism evidence="2 3">
    <name type="scientific">Cystoisospora suis</name>
    <dbReference type="NCBI Taxonomy" id="483139"/>
    <lineage>
        <taxon>Eukaryota</taxon>
        <taxon>Sar</taxon>
        <taxon>Alveolata</taxon>
        <taxon>Apicomplexa</taxon>
        <taxon>Conoidasida</taxon>
        <taxon>Coccidia</taxon>
        <taxon>Eucoccidiorida</taxon>
        <taxon>Eimeriorina</taxon>
        <taxon>Sarcocystidae</taxon>
        <taxon>Cystoisospora</taxon>
    </lineage>
</organism>
<reference evidence="2 3" key="1">
    <citation type="journal article" date="2017" name="Int. J. Parasitol.">
        <title>The genome of the protozoan parasite Cystoisospora suis and a reverse vaccinology approach to identify vaccine candidates.</title>
        <authorList>
            <person name="Palmieri N."/>
            <person name="Shrestha A."/>
            <person name="Ruttkowski B."/>
            <person name="Beck T."/>
            <person name="Vogl C."/>
            <person name="Tomley F."/>
            <person name="Blake D.P."/>
            <person name="Joachim A."/>
        </authorList>
    </citation>
    <scope>NUCLEOTIDE SEQUENCE [LARGE SCALE GENOMIC DNA]</scope>
    <source>
        <strain evidence="2 3">Wien I</strain>
    </source>
</reference>
<protein>
    <submittedName>
        <fullName evidence="2">Class i peptide chain release factor</fullName>
    </submittedName>
</protein>
<dbReference type="GO" id="GO:0070126">
    <property type="term" value="P:mitochondrial translational termination"/>
    <property type="evidence" value="ECO:0007669"/>
    <property type="project" value="TreeGrafter"/>
</dbReference>
<keyword evidence="3" id="KW-1185">Reference proteome</keyword>
<proteinExistence type="predicted"/>
<dbReference type="InterPro" id="IPR052104">
    <property type="entry name" value="Mito_Release_Factor_mL62"/>
</dbReference>
<dbReference type="VEuPathDB" id="ToxoDB:CSUI_003558"/>
<dbReference type="Pfam" id="PF00472">
    <property type="entry name" value="RF-1"/>
    <property type="match status" value="1"/>
</dbReference>
<accession>A0A2C6L537</accession>
<dbReference type="GO" id="GO:0005762">
    <property type="term" value="C:mitochondrial large ribosomal subunit"/>
    <property type="evidence" value="ECO:0007669"/>
    <property type="project" value="TreeGrafter"/>
</dbReference>
<dbReference type="GO" id="GO:0016150">
    <property type="term" value="F:translation release factor activity, codon nonspecific"/>
    <property type="evidence" value="ECO:0007669"/>
    <property type="project" value="TreeGrafter"/>
</dbReference>
<gene>
    <name evidence="2" type="ORF">CSUI_003558</name>
</gene>
<evidence type="ECO:0000259" key="1">
    <source>
        <dbReference type="Pfam" id="PF00472"/>
    </source>
</evidence>